<feature type="transmembrane region" description="Helical" evidence="6">
    <location>
        <begin position="341"/>
        <end position="362"/>
    </location>
</feature>
<dbReference type="InterPro" id="IPR036259">
    <property type="entry name" value="MFS_trans_sf"/>
</dbReference>
<dbReference type="InterPro" id="IPR005829">
    <property type="entry name" value="Sugar_transporter_CS"/>
</dbReference>
<feature type="transmembrane region" description="Helical" evidence="6">
    <location>
        <begin position="404"/>
        <end position="423"/>
    </location>
</feature>
<feature type="transmembrane region" description="Helical" evidence="6">
    <location>
        <begin position="368"/>
        <end position="392"/>
    </location>
</feature>
<dbReference type="Gene3D" id="1.20.1250.20">
    <property type="entry name" value="MFS general substrate transporter like domains"/>
    <property type="match status" value="1"/>
</dbReference>
<feature type="transmembrane region" description="Helical" evidence="6">
    <location>
        <begin position="166"/>
        <end position="188"/>
    </location>
</feature>
<dbReference type="PRINTS" id="PR00171">
    <property type="entry name" value="SUGRTRNSPORT"/>
</dbReference>
<name>A0A7R9XRT7_9CHLO</name>
<feature type="transmembrane region" description="Helical" evidence="6">
    <location>
        <begin position="45"/>
        <end position="68"/>
    </location>
</feature>
<dbReference type="SUPFAM" id="SSF103473">
    <property type="entry name" value="MFS general substrate transporter"/>
    <property type="match status" value="1"/>
</dbReference>
<feature type="transmembrane region" description="Helical" evidence="6">
    <location>
        <begin position="139"/>
        <end position="160"/>
    </location>
</feature>
<feature type="transmembrane region" description="Helical" evidence="6">
    <location>
        <begin position="271"/>
        <end position="292"/>
    </location>
</feature>
<feature type="transmembrane region" description="Helical" evidence="6">
    <location>
        <begin position="312"/>
        <end position="334"/>
    </location>
</feature>
<dbReference type="PANTHER" id="PTHR48022:SF2">
    <property type="entry name" value="PLASTIDIC GLUCOSE TRANSPORTER 4"/>
    <property type="match status" value="1"/>
</dbReference>
<organism evidence="8">
    <name type="scientific">Ostreococcus sp. 'lucimarinus'</name>
    <dbReference type="NCBI Taxonomy" id="242159"/>
    <lineage>
        <taxon>Eukaryota</taxon>
        <taxon>Viridiplantae</taxon>
        <taxon>Chlorophyta</taxon>
        <taxon>Mamiellophyceae</taxon>
        <taxon>Mamiellales</taxon>
        <taxon>Bathycoccaceae</taxon>
        <taxon>Ostreococcus</taxon>
    </lineage>
</organism>
<comment type="subcellular location">
    <subcellularLocation>
        <location evidence="1">Membrane</location>
        <topology evidence="1">Multi-pass membrane protein</topology>
    </subcellularLocation>
</comment>
<accession>A0A7R9XRT7</accession>
<evidence type="ECO:0000313" key="8">
    <source>
        <dbReference type="EMBL" id="CAD8221907.1"/>
    </source>
</evidence>
<dbReference type="InterPro" id="IPR050360">
    <property type="entry name" value="MFS_Sugar_Transporters"/>
</dbReference>
<evidence type="ECO:0000256" key="2">
    <source>
        <dbReference type="ARBA" id="ARBA00010992"/>
    </source>
</evidence>
<dbReference type="GO" id="GO:0016020">
    <property type="term" value="C:membrane"/>
    <property type="evidence" value="ECO:0007669"/>
    <property type="project" value="UniProtKB-SubCell"/>
</dbReference>
<dbReference type="Pfam" id="PF00083">
    <property type="entry name" value="Sugar_tr"/>
    <property type="match status" value="1"/>
</dbReference>
<feature type="transmembrane region" description="Helical" evidence="6">
    <location>
        <begin position="109"/>
        <end position="127"/>
    </location>
</feature>
<dbReference type="AlphaFoldDB" id="A0A7R9XRT7"/>
<dbReference type="InterPro" id="IPR005828">
    <property type="entry name" value="MFS_sugar_transport-like"/>
</dbReference>
<feature type="transmembrane region" description="Helical" evidence="6">
    <location>
        <begin position="12"/>
        <end position="33"/>
    </location>
</feature>
<evidence type="ECO:0000256" key="5">
    <source>
        <dbReference type="ARBA" id="ARBA00023136"/>
    </source>
</evidence>
<reference evidence="8" key="1">
    <citation type="submission" date="2021-01" db="EMBL/GenBank/DDBJ databases">
        <authorList>
            <person name="Corre E."/>
            <person name="Pelletier E."/>
            <person name="Niang G."/>
            <person name="Scheremetjew M."/>
            <person name="Finn R."/>
            <person name="Kale V."/>
            <person name="Holt S."/>
            <person name="Cochrane G."/>
            <person name="Meng A."/>
            <person name="Brown T."/>
            <person name="Cohen L."/>
        </authorList>
    </citation>
    <scope>NUCLEOTIDE SEQUENCE</scope>
    <source>
        <strain evidence="8">Clade-A-BCC118000</strain>
    </source>
</reference>
<dbReference type="EMBL" id="HBDX01003049">
    <property type="protein sequence ID" value="CAD8221907.1"/>
    <property type="molecule type" value="Transcribed_RNA"/>
</dbReference>
<feature type="transmembrane region" description="Helical" evidence="6">
    <location>
        <begin position="435"/>
        <end position="453"/>
    </location>
</feature>
<gene>
    <name evidence="8" type="ORF">OLUC0939_LOCUS2629</name>
</gene>
<feature type="transmembrane region" description="Helical" evidence="6">
    <location>
        <begin position="80"/>
        <end position="97"/>
    </location>
</feature>
<dbReference type="PROSITE" id="PS00216">
    <property type="entry name" value="SUGAR_TRANSPORT_1"/>
    <property type="match status" value="1"/>
</dbReference>
<evidence type="ECO:0000256" key="1">
    <source>
        <dbReference type="ARBA" id="ARBA00004141"/>
    </source>
</evidence>
<evidence type="ECO:0000256" key="3">
    <source>
        <dbReference type="ARBA" id="ARBA00022692"/>
    </source>
</evidence>
<evidence type="ECO:0000256" key="4">
    <source>
        <dbReference type="ARBA" id="ARBA00022989"/>
    </source>
</evidence>
<evidence type="ECO:0000256" key="6">
    <source>
        <dbReference type="SAM" id="Phobius"/>
    </source>
</evidence>
<dbReference type="InterPro" id="IPR003663">
    <property type="entry name" value="Sugar/inositol_transpt"/>
</dbReference>
<comment type="similarity">
    <text evidence="2">Belongs to the major facilitator superfamily. Sugar transporter (TC 2.A.1.1) family.</text>
</comment>
<feature type="domain" description="Major facilitator superfamily (MFS) profile" evidence="7">
    <location>
        <begin position="11"/>
        <end position="457"/>
    </location>
</feature>
<keyword evidence="5 6" id="KW-0472">Membrane</keyword>
<dbReference type="InterPro" id="IPR020846">
    <property type="entry name" value="MFS_dom"/>
</dbReference>
<keyword evidence="4 6" id="KW-1133">Transmembrane helix</keyword>
<proteinExistence type="inferred from homology"/>
<dbReference type="PANTHER" id="PTHR48022">
    <property type="entry name" value="PLASTIDIC GLUCOSE TRANSPORTER 4"/>
    <property type="match status" value="1"/>
</dbReference>
<evidence type="ECO:0000259" key="7">
    <source>
        <dbReference type="PROSITE" id="PS50850"/>
    </source>
</evidence>
<keyword evidence="3 6" id="KW-0812">Transmembrane</keyword>
<dbReference type="GO" id="GO:0005351">
    <property type="term" value="F:carbohydrate:proton symporter activity"/>
    <property type="evidence" value="ECO:0007669"/>
    <property type="project" value="TreeGrafter"/>
</dbReference>
<dbReference type="PROSITE" id="PS50850">
    <property type="entry name" value="MFS"/>
    <property type="match status" value="1"/>
</dbReference>
<sequence length="510" mass="52430">MAPGRRGNAHAYRFALLGGLSFGYDVALVGGILPTLEKTLALSAAARGVVVASAKLGGALGAFVGAALMRSHGRGRSASAMTLACSACGSAATWASAEAGDATGMALGRVALGVGVGGVAVIAPAYCGETSEVGARGSVGACFELSVCAGMALANALTWFSPQKTLGLVLFSPAVLGFWSAIVFAMSVESPRWLFRRGDENGARDALRATGADAATVEEEIGEILAEERALGIGFDGGAGDDAGFWRSFVESTVGGVREAMSGDERRAVRLALAMAVLNQMCASTSVINYGSSVFRRLANDASASNGDMDVYNMYTGVIILCKTVGVAASIAMVDSVGRRPLLLFGSAASGFGLCVACFGYAAKSVGWTLFGLCAFILAFSSSFASVFWVLVSELFSMRAKSSAIALVTATLFASGALSDLIFPSMISTIGAGTFVVYAIVCFASTTFVYLYIPETARKPLKEIQSAMKSGLSGYAEIHASSEHEDRGTRVELAVTRDTNGGYNSAESVG</sequence>
<protein>
    <recommendedName>
        <fullName evidence="7">Major facilitator superfamily (MFS) profile domain-containing protein</fullName>
    </recommendedName>
</protein>